<accession>A0ABD7RTM7</accession>
<feature type="signal peptide" evidence="1">
    <location>
        <begin position="1"/>
        <end position="22"/>
    </location>
</feature>
<dbReference type="Proteomes" id="UP000317327">
    <property type="component" value="Unassembled WGS sequence"/>
</dbReference>
<evidence type="ECO:0000313" key="2">
    <source>
        <dbReference type="EMBL" id="TRO14851.1"/>
    </source>
</evidence>
<evidence type="ECO:0000313" key="3">
    <source>
        <dbReference type="Proteomes" id="UP000317327"/>
    </source>
</evidence>
<reference evidence="2 3" key="1">
    <citation type="submission" date="2019-01" db="EMBL/GenBank/DDBJ databases">
        <title>Whole genome shotgun sequencing of Pseudomonas spp. isolated by its ability to degrade furfural.</title>
        <authorList>
            <person name="Donoso R."/>
            <person name="Farkas C."/>
            <person name="Villegas P."/>
            <person name="Gonzales-Toro F."/>
            <person name="Guajardo-Parra M."/>
            <person name="Araya-Nail M."/>
            <person name="Morgante V."/>
            <person name="Perez-Pantoja D."/>
        </authorList>
    </citation>
    <scope>NUCLEOTIDE SEQUENCE [LARGE SCALE GENOMIC DNA]</scope>
    <source>
        <strain evidence="2 3">VN231</strain>
    </source>
</reference>
<organism evidence="2 3">
    <name type="scientific">Ectopseudomonas mendocina</name>
    <name type="common">Pseudomonas mendocina</name>
    <dbReference type="NCBI Taxonomy" id="300"/>
    <lineage>
        <taxon>Bacteria</taxon>
        <taxon>Pseudomonadati</taxon>
        <taxon>Pseudomonadota</taxon>
        <taxon>Gammaproteobacteria</taxon>
        <taxon>Pseudomonadales</taxon>
        <taxon>Pseudomonadaceae</taxon>
        <taxon>Ectopseudomonas</taxon>
    </lineage>
</organism>
<dbReference type="EMBL" id="SCFV01000009">
    <property type="protein sequence ID" value="TRO14851.1"/>
    <property type="molecule type" value="Genomic_DNA"/>
</dbReference>
<gene>
    <name evidence="2" type="ORF">EQ836_18920</name>
</gene>
<proteinExistence type="predicted"/>
<keyword evidence="1" id="KW-0732">Signal</keyword>
<evidence type="ECO:0000256" key="1">
    <source>
        <dbReference type="SAM" id="SignalP"/>
    </source>
</evidence>
<protein>
    <recommendedName>
        <fullName evidence="4">Tetratricopeptide repeat protein</fullName>
    </recommendedName>
</protein>
<sequence length="265" mass="29294">MPRHRMSYALLLSVVLALPAYATEKDCSTEALRRPLVDALVSGGDYETAIARLEQVKQRQDACNPEILDANWYWLRSDLSFSYLKAGREQDCIALLAQLIDNPASPQNIIQQNLEDSGRLQHALETNQRLCTAAHEARLGAYASTPCPYPVSGALASVATAAGGCLALMPGAEAANCPRLEQWQQGKPIRQIRSVKTDIDSPFVDTSRCCSIQALRVAEDDSQYRLRLTGEGRDCYGGSAYDLIDALYLLQDNELIPQRDFSRTR</sequence>
<evidence type="ECO:0008006" key="4">
    <source>
        <dbReference type="Google" id="ProtNLM"/>
    </source>
</evidence>
<feature type="chain" id="PRO_5044748664" description="Tetratricopeptide repeat protein" evidence="1">
    <location>
        <begin position="23"/>
        <end position="265"/>
    </location>
</feature>
<dbReference type="RefSeq" id="WP_143502581.1">
    <property type="nucleotide sequence ID" value="NZ_SCFV01000009.1"/>
</dbReference>
<dbReference type="AlphaFoldDB" id="A0ABD7RTM7"/>
<name>A0ABD7RTM7_ECTME</name>
<comment type="caution">
    <text evidence="2">The sequence shown here is derived from an EMBL/GenBank/DDBJ whole genome shotgun (WGS) entry which is preliminary data.</text>
</comment>